<dbReference type="EMBL" id="JAKVTW010000002">
    <property type="protein sequence ID" value="MCH4810905.1"/>
    <property type="molecule type" value="Genomic_DNA"/>
</dbReference>
<reference evidence="1 2" key="1">
    <citation type="submission" date="2022-03" db="EMBL/GenBank/DDBJ databases">
        <title>Genomic signatures underlying metal tolerance in selected Arctic bacterial isolates.</title>
        <authorList>
            <person name="Thomas F.A."/>
            <person name="Venkatachalam S."/>
            <person name="Krishnan K.P."/>
        </authorList>
    </citation>
    <scope>NUCLEOTIDE SEQUENCE [LARGE SCALE GENOMIC DNA]</scope>
    <source>
        <strain evidence="1 2">HM116</strain>
    </source>
</reference>
<comment type="caution">
    <text evidence="1">The sequence shown here is derived from an EMBL/GenBank/DDBJ whole genome shotgun (WGS) entry which is preliminary data.</text>
</comment>
<protein>
    <submittedName>
        <fullName evidence="1">Uncharacterized protein</fullName>
    </submittedName>
</protein>
<evidence type="ECO:0000313" key="1">
    <source>
        <dbReference type="EMBL" id="MCH4810905.1"/>
    </source>
</evidence>
<gene>
    <name evidence="1" type="ORF">MLE19_06150</name>
</gene>
<name>A0ABS9S472_9GAMM</name>
<evidence type="ECO:0000313" key="2">
    <source>
        <dbReference type="Proteomes" id="UP001320609"/>
    </source>
</evidence>
<keyword evidence="2" id="KW-1185">Reference proteome</keyword>
<accession>A0ABS9S472</accession>
<dbReference type="RefSeq" id="WP_240717176.1">
    <property type="nucleotide sequence ID" value="NZ_JAKVTW010000002.1"/>
</dbReference>
<dbReference type="Proteomes" id="UP001320609">
    <property type="component" value="Unassembled WGS sequence"/>
</dbReference>
<sequence>MASPTPQALSVSQLNQRAKQTLERDVGEVWVEATGLAPQAQLFFGDYSIALETAGASPIG</sequence>
<proteinExistence type="predicted"/>
<organism evidence="1 2">
    <name type="scientific">Vreelandella neptunia</name>
    <dbReference type="NCBI Taxonomy" id="115551"/>
    <lineage>
        <taxon>Bacteria</taxon>
        <taxon>Pseudomonadati</taxon>
        <taxon>Pseudomonadota</taxon>
        <taxon>Gammaproteobacteria</taxon>
        <taxon>Oceanospirillales</taxon>
        <taxon>Halomonadaceae</taxon>
        <taxon>Vreelandella</taxon>
    </lineage>
</organism>